<proteinExistence type="predicted"/>
<reference evidence="2" key="1">
    <citation type="submission" date="2022-05" db="EMBL/GenBank/DDBJ databases">
        <title>Megaplasmid of Vibrio parahaemolyticus.</title>
        <authorList>
            <person name="Strauch E."/>
            <person name="Borowiak M."/>
        </authorList>
    </citation>
    <scope>NUCLEOTIDE SEQUENCE</scope>
    <source>
        <strain evidence="2">16-VB00198</strain>
    </source>
</reference>
<accession>A0AA46Z8L9</accession>
<dbReference type="AlphaFoldDB" id="A0AA46Z8L9"/>
<organism evidence="2 3">
    <name type="scientific">Vibrio parahaemolyticus</name>
    <dbReference type="NCBI Taxonomy" id="670"/>
    <lineage>
        <taxon>Bacteria</taxon>
        <taxon>Pseudomonadati</taxon>
        <taxon>Pseudomonadota</taxon>
        <taxon>Gammaproteobacteria</taxon>
        <taxon>Vibrionales</taxon>
        <taxon>Vibrionaceae</taxon>
        <taxon>Vibrio</taxon>
    </lineage>
</organism>
<dbReference type="PANTHER" id="PTHR37829:SF3">
    <property type="entry name" value="PROTEIN JAYE-RELATED"/>
    <property type="match status" value="1"/>
</dbReference>
<feature type="domain" description="Baseplate protein J-like barrel" evidence="1">
    <location>
        <begin position="115"/>
        <end position="194"/>
    </location>
</feature>
<dbReference type="InterPro" id="IPR052399">
    <property type="entry name" value="Phage_Baseplate_Assmbl_Protein"/>
</dbReference>
<name>A0AA46Z8L9_VIBPH</name>
<sequence>MSIRPEIDFKKLIALEGIPTTQDALAIELEKEVLAAGSKVSNDNRMSPFWRLVKAIVITPTLWLIDSLLADFILANTFTATAKGVYLDLKAWEVDLERKQATKTRGVIEFFKEAPENPIVIPAGLVIETSQIEGKIYRLVVAEDVLIAENQSSGLVICEAEQAGEGYNLPAGYYSILPVGVSGITHVMNQADWITTYGSDIEGDDDLALRIRNQFSVVGRYHIDAIYRSMLASVAGIRSDQIYFEHNAPRGPGTANAYILMDVGLTPSHLIEQLNNHVMGQGNHGHGDDLLVLSVPDTQHRVVVTIEAKANVSEDNKALLKTNVENMVRAAFRESDSYAKVTRAYPVSTFSFSLLTTEIHNELGKDLLSIQFDNDDIESLLVMPRLSELVVQYG</sequence>
<dbReference type="Proteomes" id="UP001163036">
    <property type="component" value="Chromosome 2"/>
</dbReference>
<evidence type="ECO:0000313" key="2">
    <source>
        <dbReference type="EMBL" id="UYV28885.1"/>
    </source>
</evidence>
<dbReference type="InterPro" id="IPR006949">
    <property type="entry name" value="Barrel_Baseplate_J-like"/>
</dbReference>
<evidence type="ECO:0000313" key="3">
    <source>
        <dbReference type="Proteomes" id="UP001163036"/>
    </source>
</evidence>
<dbReference type="RefSeq" id="WP_228086441.1">
    <property type="nucleotide sequence ID" value="NZ_CP097356.1"/>
</dbReference>
<dbReference type="Pfam" id="PF04865">
    <property type="entry name" value="Baseplate_J"/>
    <property type="match status" value="1"/>
</dbReference>
<protein>
    <submittedName>
        <fullName evidence="2">Baseplate J/gp47 family protein</fullName>
    </submittedName>
</protein>
<dbReference type="PANTHER" id="PTHR37829">
    <property type="entry name" value="PHAGE-LIKE ELEMENT PBSX PROTEIN XKDT"/>
    <property type="match status" value="1"/>
</dbReference>
<evidence type="ECO:0000259" key="1">
    <source>
        <dbReference type="Pfam" id="PF04865"/>
    </source>
</evidence>
<gene>
    <name evidence="2" type="ORF">M5598_16850</name>
</gene>
<dbReference type="EMBL" id="CP097356">
    <property type="protein sequence ID" value="UYV28885.1"/>
    <property type="molecule type" value="Genomic_DNA"/>
</dbReference>